<organism evidence="2 3">
    <name type="scientific">Strongylus vulgaris</name>
    <name type="common">Blood worm</name>
    <dbReference type="NCBI Taxonomy" id="40348"/>
    <lineage>
        <taxon>Eukaryota</taxon>
        <taxon>Metazoa</taxon>
        <taxon>Ecdysozoa</taxon>
        <taxon>Nematoda</taxon>
        <taxon>Chromadorea</taxon>
        <taxon>Rhabditida</taxon>
        <taxon>Rhabditina</taxon>
        <taxon>Rhabditomorpha</taxon>
        <taxon>Strongyloidea</taxon>
        <taxon>Strongylidae</taxon>
        <taxon>Strongylus</taxon>
    </lineage>
</organism>
<protein>
    <recommendedName>
        <fullName evidence="1">Tyrosine-protein phosphatase domain-containing protein</fullName>
    </recommendedName>
</protein>
<dbReference type="Proteomes" id="UP000270094">
    <property type="component" value="Unassembled WGS sequence"/>
</dbReference>
<dbReference type="SUPFAM" id="SSF52799">
    <property type="entry name" value="(Phosphotyrosine protein) phosphatases II"/>
    <property type="match status" value="1"/>
</dbReference>
<dbReference type="InterPro" id="IPR000242">
    <property type="entry name" value="PTP_cat"/>
</dbReference>
<name>A0A3P7IHE5_STRVU</name>
<evidence type="ECO:0000259" key="1">
    <source>
        <dbReference type="Pfam" id="PF00102"/>
    </source>
</evidence>
<evidence type="ECO:0000313" key="3">
    <source>
        <dbReference type="Proteomes" id="UP000270094"/>
    </source>
</evidence>
<evidence type="ECO:0000313" key="2">
    <source>
        <dbReference type="EMBL" id="VDM72430.1"/>
    </source>
</evidence>
<sequence>METKVKIRVTRLEVNVSGQPTHECNHYQWVDWPDRGVPEADLAPIFLLAKLKENTLVGFFQMFEWLTSSPENSDISLNPIFFGNVV</sequence>
<feature type="domain" description="Tyrosine-protein phosphatase" evidence="1">
    <location>
        <begin position="5"/>
        <end position="55"/>
    </location>
</feature>
<keyword evidence="3" id="KW-1185">Reference proteome</keyword>
<dbReference type="InterPro" id="IPR029021">
    <property type="entry name" value="Prot-tyrosine_phosphatase-like"/>
</dbReference>
<dbReference type="Gene3D" id="3.90.190.10">
    <property type="entry name" value="Protein tyrosine phosphatase superfamily"/>
    <property type="match status" value="1"/>
</dbReference>
<proteinExistence type="predicted"/>
<dbReference type="EMBL" id="UYYB01025320">
    <property type="protein sequence ID" value="VDM72430.1"/>
    <property type="molecule type" value="Genomic_DNA"/>
</dbReference>
<reference evidence="2 3" key="1">
    <citation type="submission" date="2018-11" db="EMBL/GenBank/DDBJ databases">
        <authorList>
            <consortium name="Pathogen Informatics"/>
        </authorList>
    </citation>
    <scope>NUCLEOTIDE SEQUENCE [LARGE SCALE GENOMIC DNA]</scope>
</reference>
<dbReference type="OrthoDB" id="5833684at2759"/>
<accession>A0A3P7IHE5</accession>
<dbReference type="AlphaFoldDB" id="A0A3P7IHE5"/>
<dbReference type="Pfam" id="PF00102">
    <property type="entry name" value="Y_phosphatase"/>
    <property type="match status" value="1"/>
</dbReference>
<gene>
    <name evidence="2" type="ORF">SVUK_LOCUS7428</name>
</gene>
<dbReference type="GO" id="GO:0004725">
    <property type="term" value="F:protein tyrosine phosphatase activity"/>
    <property type="evidence" value="ECO:0007669"/>
    <property type="project" value="InterPro"/>
</dbReference>